<comment type="caution">
    <text evidence="1">The sequence shown here is derived from an EMBL/GenBank/DDBJ whole genome shotgun (WGS) entry which is preliminary data.</text>
</comment>
<proteinExistence type="predicted"/>
<name>A0A0W7YVS6_9BURK</name>
<sequence length="84" mass="8884">MRSHHGVQAQGASLGCARCGRRQAAGGRRTGLCNVPGTAAGAPHAWPWQGARQTLLAQFLQRLAHRCATRVEFLDDHAIVDGGA</sequence>
<keyword evidence="2" id="KW-1185">Reference proteome</keyword>
<evidence type="ECO:0000313" key="2">
    <source>
        <dbReference type="Proteomes" id="UP000053300"/>
    </source>
</evidence>
<dbReference type="Proteomes" id="UP000053300">
    <property type="component" value="Unassembled WGS sequence"/>
</dbReference>
<dbReference type="EMBL" id="LPXH01000037">
    <property type="protein sequence ID" value="KUF39253.1"/>
    <property type="molecule type" value="Genomic_DNA"/>
</dbReference>
<protein>
    <submittedName>
        <fullName evidence="1">Uncharacterized protein</fullName>
    </submittedName>
</protein>
<dbReference type="AlphaFoldDB" id="A0A0W7YVS6"/>
<accession>A0A0W7YVS6</accession>
<gene>
    <name evidence="1" type="ORF">AS359_01595</name>
</gene>
<evidence type="ECO:0000313" key="1">
    <source>
        <dbReference type="EMBL" id="KUF39253.1"/>
    </source>
</evidence>
<dbReference type="PROSITE" id="PS51257">
    <property type="entry name" value="PROKAR_LIPOPROTEIN"/>
    <property type="match status" value="1"/>
</dbReference>
<organism evidence="1 2">
    <name type="scientific">Comamonas kerstersii</name>
    <dbReference type="NCBI Taxonomy" id="225992"/>
    <lineage>
        <taxon>Bacteria</taxon>
        <taxon>Pseudomonadati</taxon>
        <taxon>Pseudomonadota</taxon>
        <taxon>Betaproteobacteria</taxon>
        <taxon>Burkholderiales</taxon>
        <taxon>Comamonadaceae</taxon>
        <taxon>Comamonas</taxon>
    </lineage>
</organism>
<dbReference type="STRING" id="225992.B5M06_10005"/>
<reference evidence="1 2" key="1">
    <citation type="submission" date="2015-12" db="EMBL/GenBank/DDBJ databases">
        <title>Complete genome sequence of a multi-drug resistant strain Acidovorax sp. 12322-1.</title>
        <authorList>
            <person name="Ming D."/>
            <person name="Wang M."/>
            <person name="Hu S."/>
            <person name="Zhou Y."/>
            <person name="Jiang T."/>
        </authorList>
    </citation>
    <scope>NUCLEOTIDE SEQUENCE [LARGE SCALE GENOMIC DNA]</scope>
    <source>
        <strain evidence="1 2">12322-1</strain>
    </source>
</reference>